<feature type="chain" id="PRO_5003237565" evidence="4">
    <location>
        <begin position="22"/>
        <end position="644"/>
    </location>
</feature>
<dbReference type="InParanoid" id="E9GXI2"/>
<accession>E9GXI2</accession>
<evidence type="ECO:0000256" key="4">
    <source>
        <dbReference type="SAM" id="SignalP"/>
    </source>
</evidence>
<keyword evidence="1" id="KW-0433">Leucine-rich repeat</keyword>
<dbReference type="KEGG" id="dpx:DAPPUDRAFT_322969"/>
<keyword evidence="6" id="KW-1185">Reference proteome</keyword>
<feature type="signal peptide" evidence="4">
    <location>
        <begin position="1"/>
        <end position="21"/>
    </location>
</feature>
<dbReference type="GO" id="GO:0016020">
    <property type="term" value="C:membrane"/>
    <property type="evidence" value="ECO:0000318"/>
    <property type="project" value="GO_Central"/>
</dbReference>
<evidence type="ECO:0000313" key="5">
    <source>
        <dbReference type="EMBL" id="EFX75657.1"/>
    </source>
</evidence>
<evidence type="ECO:0000256" key="3">
    <source>
        <dbReference type="ARBA" id="ARBA00022737"/>
    </source>
</evidence>
<dbReference type="OrthoDB" id="6354250at2759"/>
<name>E9GXI2_DAPPU</name>
<evidence type="ECO:0000256" key="1">
    <source>
        <dbReference type="ARBA" id="ARBA00022614"/>
    </source>
</evidence>
<evidence type="ECO:0000313" key="6">
    <source>
        <dbReference type="Proteomes" id="UP000000305"/>
    </source>
</evidence>
<evidence type="ECO:0000256" key="2">
    <source>
        <dbReference type="ARBA" id="ARBA00022729"/>
    </source>
</evidence>
<dbReference type="PANTHER" id="PTHR24364">
    <property type="entry name" value="LP06937P"/>
    <property type="match status" value="1"/>
</dbReference>
<keyword evidence="3" id="KW-0677">Repeat</keyword>
<dbReference type="EMBL" id="GL732573">
    <property type="protein sequence ID" value="EFX75657.1"/>
    <property type="molecule type" value="Genomic_DNA"/>
</dbReference>
<gene>
    <name evidence="5" type="ORF">DAPPUDRAFT_322969</name>
</gene>
<dbReference type="InterPro" id="IPR052286">
    <property type="entry name" value="Wnt_signaling_inhibitor"/>
</dbReference>
<dbReference type="AlphaFoldDB" id="E9GXI2"/>
<dbReference type="HOGENOM" id="CLU_425318_0_0_1"/>
<dbReference type="InterPro" id="IPR032675">
    <property type="entry name" value="LRR_dom_sf"/>
</dbReference>
<protein>
    <submittedName>
        <fullName evidence="5">Uncharacterized protein</fullName>
    </submittedName>
</protein>
<dbReference type="Gene3D" id="3.80.10.10">
    <property type="entry name" value="Ribonuclease Inhibitor"/>
    <property type="match status" value="2"/>
</dbReference>
<dbReference type="Proteomes" id="UP000000305">
    <property type="component" value="Unassembled WGS sequence"/>
</dbReference>
<dbReference type="PANTHER" id="PTHR24364:SF18">
    <property type="entry name" value="LP06937P"/>
    <property type="match status" value="1"/>
</dbReference>
<dbReference type="SUPFAM" id="SSF52058">
    <property type="entry name" value="L domain-like"/>
    <property type="match status" value="1"/>
</dbReference>
<reference evidence="5 6" key="1">
    <citation type="journal article" date="2011" name="Science">
        <title>The ecoresponsive genome of Daphnia pulex.</title>
        <authorList>
            <person name="Colbourne J.K."/>
            <person name="Pfrender M.E."/>
            <person name="Gilbert D."/>
            <person name="Thomas W.K."/>
            <person name="Tucker A."/>
            <person name="Oakley T.H."/>
            <person name="Tokishita S."/>
            <person name="Aerts A."/>
            <person name="Arnold G.J."/>
            <person name="Basu M.K."/>
            <person name="Bauer D.J."/>
            <person name="Caceres C.E."/>
            <person name="Carmel L."/>
            <person name="Casola C."/>
            <person name="Choi J.H."/>
            <person name="Detter J.C."/>
            <person name="Dong Q."/>
            <person name="Dusheyko S."/>
            <person name="Eads B.D."/>
            <person name="Frohlich T."/>
            <person name="Geiler-Samerotte K.A."/>
            <person name="Gerlach D."/>
            <person name="Hatcher P."/>
            <person name="Jogdeo S."/>
            <person name="Krijgsveld J."/>
            <person name="Kriventseva E.V."/>
            <person name="Kultz D."/>
            <person name="Laforsch C."/>
            <person name="Lindquist E."/>
            <person name="Lopez J."/>
            <person name="Manak J.R."/>
            <person name="Muller J."/>
            <person name="Pangilinan J."/>
            <person name="Patwardhan R.P."/>
            <person name="Pitluck S."/>
            <person name="Pritham E.J."/>
            <person name="Rechtsteiner A."/>
            <person name="Rho M."/>
            <person name="Rogozin I.B."/>
            <person name="Sakarya O."/>
            <person name="Salamov A."/>
            <person name="Schaack S."/>
            <person name="Shapiro H."/>
            <person name="Shiga Y."/>
            <person name="Skalitzky C."/>
            <person name="Smith Z."/>
            <person name="Souvorov A."/>
            <person name="Sung W."/>
            <person name="Tang Z."/>
            <person name="Tsuchiya D."/>
            <person name="Tu H."/>
            <person name="Vos H."/>
            <person name="Wang M."/>
            <person name="Wolf Y.I."/>
            <person name="Yamagata H."/>
            <person name="Yamada T."/>
            <person name="Ye Y."/>
            <person name="Shaw J.R."/>
            <person name="Andrews J."/>
            <person name="Crease T.J."/>
            <person name="Tang H."/>
            <person name="Lucas S.M."/>
            <person name="Robertson H.M."/>
            <person name="Bork P."/>
            <person name="Koonin E.V."/>
            <person name="Zdobnov E.M."/>
            <person name="Grigoriev I.V."/>
            <person name="Lynch M."/>
            <person name="Boore J.L."/>
        </authorList>
    </citation>
    <scope>NUCLEOTIDE SEQUENCE [LARGE SCALE GENOMIC DNA]</scope>
</reference>
<sequence>MTQTLLLLFLGTFLLATGVSSQNPTCPTTGNPSSYCRCTPQSPGFKIDCDATYEDPESVRSSLMFFQSYGLIVSLAVNGIAQNKFSYVPDDFLVGNQIPSVSFRCNHGFNVNQGILIFSVYAFTDSFGECGLTGDLTFSNCNLRQFDSAVLKNCRQLNKLAFMDSHVESLIDIPTLGSLKNFTVYSPRQWTGANQRGLSRMTLAPGASLPQLTYLDLTGNSLEDDSIEFVSDEKTIEVMHLEGNNFAAVPNLTGSFNLHTFSMALNSSSLISILLPNPRDQSRSLNASFYSGSKAINEVALFEGMFGNDIINLKLNMTEFKEEVFLGPLSESNGLVLGYVLLATGVLAQNPTCPSPNPSSYCRCYPESPGFKVECEGDYATPETMKRALTFYQSYDSHVESLIDIPTLKSLNNLTVYSPIQWTNAPQRGLSRLALAPGASLPLVTYLDLSGNSLEDNSIEFVPKQTSIEEMHLEGNNFAAVPNLTDCFNLHTLSMTLNSSSSVSILLPDPRDQVQPLEATFYSTSKTVYDVISLEGMFDYDVIDLQLNMTRFEESVFLNPLLFSNLTIDLNRASRFVCGCEIAWLVRDNPTFLDRVNNGICADGRSFESIPPEELSNCPNEFGHFYPTVNRLQNSMRNFKSLFH</sequence>
<organism evidence="5 6">
    <name type="scientific">Daphnia pulex</name>
    <name type="common">Water flea</name>
    <dbReference type="NCBI Taxonomy" id="6669"/>
    <lineage>
        <taxon>Eukaryota</taxon>
        <taxon>Metazoa</taxon>
        <taxon>Ecdysozoa</taxon>
        <taxon>Arthropoda</taxon>
        <taxon>Crustacea</taxon>
        <taxon>Branchiopoda</taxon>
        <taxon>Diplostraca</taxon>
        <taxon>Cladocera</taxon>
        <taxon>Anomopoda</taxon>
        <taxon>Daphniidae</taxon>
        <taxon>Daphnia</taxon>
    </lineage>
</organism>
<keyword evidence="2 4" id="KW-0732">Signal</keyword>
<proteinExistence type="predicted"/>